<accession>A0A1Z4GR66</accession>
<proteinExistence type="predicted"/>
<sequence length="247" mass="26937">MSPASQHLEWFGASVRGRLHQHQGCPNQDAWQGISNTSGTAIVVSDGMGSKPNARIGAQMACRAVKDAIKPWAKTENPPPVTLLRLIHLFWGLYVLPHKEEDSAATCLFAVVVPSGALTIAKLGDGIAAIRDVDGNLKILGEERQGFSNQTTALGIARSTQEWTVITRPCLSPQTAVLLATDGIADDLVSDRIGDFIHTLVTEFGAMPPLQRRHALHRELRNWSTPNHLDDKTLAVLWCKQAQEQSK</sequence>
<dbReference type="InterPro" id="IPR036457">
    <property type="entry name" value="PPM-type-like_dom_sf"/>
</dbReference>
<organism evidence="2 3">
    <name type="scientific">Anabaenopsis circularis NIES-21</name>
    <dbReference type="NCBI Taxonomy" id="1085406"/>
    <lineage>
        <taxon>Bacteria</taxon>
        <taxon>Bacillati</taxon>
        <taxon>Cyanobacteriota</taxon>
        <taxon>Cyanophyceae</taxon>
        <taxon>Nostocales</taxon>
        <taxon>Nodulariaceae</taxon>
        <taxon>Anabaenopsis</taxon>
    </lineage>
</organism>
<name>A0A1Z4GR66_9CYAN</name>
<dbReference type="InterPro" id="IPR001932">
    <property type="entry name" value="PPM-type_phosphatase-like_dom"/>
</dbReference>
<dbReference type="OrthoDB" id="9801841at2"/>
<evidence type="ECO:0000313" key="2">
    <source>
        <dbReference type="EMBL" id="BAY19858.1"/>
    </source>
</evidence>
<dbReference type="Proteomes" id="UP000218287">
    <property type="component" value="Plasmid Plasmid1 dna"/>
</dbReference>
<geneLocation type="plasmid" evidence="3">
    <name>Plasmid1 dna</name>
</geneLocation>
<evidence type="ECO:0000313" key="3">
    <source>
        <dbReference type="Proteomes" id="UP000218287"/>
    </source>
</evidence>
<protein>
    <recommendedName>
        <fullName evidence="1">PPM-type phosphatase domain-containing protein</fullName>
    </recommendedName>
</protein>
<dbReference type="Gene3D" id="3.60.40.10">
    <property type="entry name" value="PPM-type phosphatase domain"/>
    <property type="match status" value="1"/>
</dbReference>
<keyword evidence="2" id="KW-0614">Plasmid</keyword>
<evidence type="ECO:0000259" key="1">
    <source>
        <dbReference type="Pfam" id="PF13672"/>
    </source>
</evidence>
<feature type="domain" description="PPM-type phosphatase" evidence="1">
    <location>
        <begin position="16"/>
        <end position="202"/>
    </location>
</feature>
<dbReference type="SUPFAM" id="SSF81606">
    <property type="entry name" value="PP2C-like"/>
    <property type="match status" value="1"/>
</dbReference>
<dbReference type="AlphaFoldDB" id="A0A1Z4GR66"/>
<dbReference type="EMBL" id="AP018175">
    <property type="protein sequence ID" value="BAY19858.1"/>
    <property type="molecule type" value="Genomic_DNA"/>
</dbReference>
<dbReference type="Pfam" id="PF13672">
    <property type="entry name" value="PP2C_2"/>
    <property type="match status" value="1"/>
</dbReference>
<reference evidence="2 3" key="1">
    <citation type="submission" date="2017-06" db="EMBL/GenBank/DDBJ databases">
        <title>Genome sequencing of cyanobaciteial culture collection at National Institute for Environmental Studies (NIES).</title>
        <authorList>
            <person name="Hirose Y."/>
            <person name="Shimura Y."/>
            <person name="Fujisawa T."/>
            <person name="Nakamura Y."/>
            <person name="Kawachi M."/>
        </authorList>
    </citation>
    <scope>NUCLEOTIDE SEQUENCE [LARGE SCALE GENOMIC DNA]</scope>
    <source>
        <strain evidence="2 3">NIES-21</strain>
        <plasmid evidence="3">Plasmid1 dna</plasmid>
    </source>
</reference>
<gene>
    <name evidence="2" type="ORF">NIES21_57280</name>
</gene>
<keyword evidence="3" id="KW-1185">Reference proteome</keyword>